<evidence type="ECO:0000313" key="2">
    <source>
        <dbReference type="EMBL" id="PCK26728.1"/>
    </source>
</evidence>
<feature type="region of interest" description="Disordered" evidence="1">
    <location>
        <begin position="40"/>
        <end position="64"/>
    </location>
</feature>
<dbReference type="EMBL" id="NOVD01000008">
    <property type="protein sequence ID" value="PCK26728.1"/>
    <property type="molecule type" value="Genomic_DNA"/>
</dbReference>
<comment type="caution">
    <text evidence="2">The sequence shown here is derived from an EMBL/GenBank/DDBJ whole genome shotgun (WGS) entry which is preliminary data.</text>
</comment>
<name>A0A2A5JAV0_RHOSG</name>
<feature type="region of interest" description="Disordered" evidence="1">
    <location>
        <begin position="1"/>
        <end position="21"/>
    </location>
</feature>
<dbReference type="RefSeq" id="WP_003941749.1">
    <property type="nucleotide sequence ID" value="NZ_CP054207.1"/>
</dbReference>
<evidence type="ECO:0000256" key="1">
    <source>
        <dbReference type="SAM" id="MobiDB-lite"/>
    </source>
</evidence>
<gene>
    <name evidence="2" type="ORF">CHR55_14895</name>
</gene>
<dbReference type="Proteomes" id="UP000230886">
    <property type="component" value="Unassembled WGS sequence"/>
</dbReference>
<feature type="compositionally biased region" description="Basic and acidic residues" evidence="1">
    <location>
        <begin position="50"/>
        <end position="64"/>
    </location>
</feature>
<sequence>MIRSHVTDSLDGLPAHTYNTHSNGVWRSATLVADRHTCGRPCPEEGVTSELHHSRSTPEEGRES</sequence>
<proteinExistence type="predicted"/>
<evidence type="ECO:0000313" key="3">
    <source>
        <dbReference type="Proteomes" id="UP000230886"/>
    </source>
</evidence>
<protein>
    <submittedName>
        <fullName evidence="2">Uncharacterized protein</fullName>
    </submittedName>
</protein>
<organism evidence="2 3">
    <name type="scientific">Rhodococcus qingshengii</name>
    <dbReference type="NCBI Taxonomy" id="334542"/>
    <lineage>
        <taxon>Bacteria</taxon>
        <taxon>Bacillati</taxon>
        <taxon>Actinomycetota</taxon>
        <taxon>Actinomycetes</taxon>
        <taxon>Mycobacteriales</taxon>
        <taxon>Nocardiaceae</taxon>
        <taxon>Rhodococcus</taxon>
        <taxon>Rhodococcus erythropolis group</taxon>
    </lineage>
</organism>
<dbReference type="AlphaFoldDB" id="A0A2A5JAV0"/>
<accession>A0A2A5JAV0</accession>
<reference evidence="2 3" key="1">
    <citation type="submission" date="2017-07" db="EMBL/GenBank/DDBJ databases">
        <title>Draft sequence of Rhodococcus enclensis 23b-28.</title>
        <authorList>
            <person name="Besaury L."/>
            <person name="Sancelme M."/>
            <person name="Amato P."/>
            <person name="Lallement A."/>
            <person name="Delort A.-M."/>
        </authorList>
    </citation>
    <scope>NUCLEOTIDE SEQUENCE [LARGE SCALE GENOMIC DNA]</scope>
    <source>
        <strain evidence="2 3">23b-28</strain>
    </source>
</reference>